<dbReference type="PANTHER" id="PTHR30636">
    <property type="entry name" value="UPF0701 PROTEIN YICC"/>
    <property type="match status" value="1"/>
</dbReference>
<keyword evidence="3" id="KW-0255">Endonuclease</keyword>
<organism evidence="8 9">
    <name type="scientific">candidate division TA06 bacterium 34_109</name>
    <dbReference type="NCBI Taxonomy" id="1635277"/>
    <lineage>
        <taxon>Bacteria</taxon>
        <taxon>Bacteria division TA06</taxon>
    </lineage>
</organism>
<comment type="similarity">
    <text evidence="5">Belongs to the YicC/YloC family.</text>
</comment>
<gene>
    <name evidence="8" type="ORF">XE03_1308</name>
</gene>
<comment type="caution">
    <text evidence="8">The sequence shown here is derived from an EMBL/GenBank/DDBJ whole genome shotgun (WGS) entry which is preliminary data.</text>
</comment>
<evidence type="ECO:0000256" key="2">
    <source>
        <dbReference type="ARBA" id="ARBA00022722"/>
    </source>
</evidence>
<evidence type="ECO:0000313" key="9">
    <source>
        <dbReference type="Proteomes" id="UP000053467"/>
    </source>
</evidence>
<evidence type="ECO:0000256" key="5">
    <source>
        <dbReference type="ARBA" id="ARBA00035648"/>
    </source>
</evidence>
<dbReference type="GO" id="GO:0004521">
    <property type="term" value="F:RNA endonuclease activity"/>
    <property type="evidence" value="ECO:0007669"/>
    <property type="project" value="InterPro"/>
</dbReference>
<dbReference type="Pfam" id="PF03755">
    <property type="entry name" value="YicC-like_N"/>
    <property type="match status" value="1"/>
</dbReference>
<feature type="domain" description="Endoribonuclease YicC-like N-terminal" evidence="6">
    <location>
        <begin position="1"/>
        <end position="147"/>
    </location>
</feature>
<keyword evidence="4" id="KW-0378">Hydrolase</keyword>
<comment type="cofactor">
    <cofactor evidence="1">
        <name>a divalent metal cation</name>
        <dbReference type="ChEBI" id="CHEBI:60240"/>
    </cofactor>
</comment>
<protein>
    <submittedName>
        <fullName evidence="8">Protein YicC</fullName>
    </submittedName>
</protein>
<dbReference type="PANTHER" id="PTHR30636:SF3">
    <property type="entry name" value="UPF0701 PROTEIN YICC"/>
    <property type="match status" value="1"/>
</dbReference>
<evidence type="ECO:0000313" key="8">
    <source>
        <dbReference type="EMBL" id="KUK86710.1"/>
    </source>
</evidence>
<evidence type="ECO:0000259" key="6">
    <source>
        <dbReference type="Pfam" id="PF03755"/>
    </source>
</evidence>
<accession>A0A117M692</accession>
<dbReference type="InterPro" id="IPR005229">
    <property type="entry name" value="YicC/YloC-like"/>
</dbReference>
<feature type="domain" description="Endoribonuclease YicC-like C-terminal" evidence="7">
    <location>
        <begin position="175"/>
        <end position="271"/>
    </location>
</feature>
<evidence type="ECO:0000256" key="4">
    <source>
        <dbReference type="ARBA" id="ARBA00022801"/>
    </source>
</evidence>
<name>A0A117M692_UNCT6</name>
<dbReference type="Proteomes" id="UP000053467">
    <property type="component" value="Unassembled WGS sequence"/>
</dbReference>
<dbReference type="EMBL" id="LGGX01000013">
    <property type="protein sequence ID" value="KUK86710.1"/>
    <property type="molecule type" value="Genomic_DNA"/>
</dbReference>
<sequence>MKSMTGYVKLSKSIKGYGSVTCEIRSVNGKGLNTNFKVPYELSILENELRKIISKKVKKGNISVNVLVNYSSDYIQNFVETRIKSLEKVMRMGNYEKFLPLVYSDVSNYIPLVKKVERKTLISVIKLFKLSLSSFVKFREEEGSEIKKILHQYIKILNYNINSIKGLSKKCVRVKREKLKKILGEYNEQLKNELILYAEKVDITEEIDRFKIHLKRLKKEESGSSITFILQELQREANTISSKSEDIRIIEKVIRIKEIIEKMKEQVANVE</sequence>
<evidence type="ECO:0000256" key="3">
    <source>
        <dbReference type="ARBA" id="ARBA00022759"/>
    </source>
</evidence>
<dbReference type="InterPro" id="IPR013551">
    <property type="entry name" value="YicC-like_C"/>
</dbReference>
<evidence type="ECO:0000259" key="7">
    <source>
        <dbReference type="Pfam" id="PF08340"/>
    </source>
</evidence>
<keyword evidence="2" id="KW-0540">Nuclease</keyword>
<dbReference type="InterPro" id="IPR013527">
    <property type="entry name" value="YicC-like_N"/>
</dbReference>
<dbReference type="GO" id="GO:0016787">
    <property type="term" value="F:hydrolase activity"/>
    <property type="evidence" value="ECO:0007669"/>
    <property type="project" value="UniProtKB-KW"/>
</dbReference>
<dbReference type="AlphaFoldDB" id="A0A117M692"/>
<evidence type="ECO:0000256" key="1">
    <source>
        <dbReference type="ARBA" id="ARBA00001968"/>
    </source>
</evidence>
<dbReference type="Pfam" id="PF08340">
    <property type="entry name" value="YicC-like_C"/>
    <property type="match status" value="1"/>
</dbReference>
<proteinExistence type="inferred from homology"/>
<reference evidence="9" key="1">
    <citation type="journal article" date="2015" name="MBio">
        <title>Genome-Resolved Metagenomic Analysis Reveals Roles for Candidate Phyla and Other Microbial Community Members in Biogeochemical Transformations in Oil Reservoirs.</title>
        <authorList>
            <person name="Hu P."/>
            <person name="Tom L."/>
            <person name="Singh A."/>
            <person name="Thomas B.C."/>
            <person name="Baker B.J."/>
            <person name="Piceno Y.M."/>
            <person name="Andersen G.L."/>
            <person name="Banfield J.F."/>
        </authorList>
    </citation>
    <scope>NUCLEOTIDE SEQUENCE [LARGE SCALE GENOMIC DNA]</scope>
</reference>